<dbReference type="Pfam" id="PF01569">
    <property type="entry name" value="PAP2"/>
    <property type="match status" value="1"/>
</dbReference>
<dbReference type="InterPro" id="IPR000326">
    <property type="entry name" value="PAP2/HPO"/>
</dbReference>
<keyword evidence="1" id="KW-1133">Transmembrane helix</keyword>
<feature type="transmembrane region" description="Helical" evidence="1">
    <location>
        <begin position="77"/>
        <end position="96"/>
    </location>
</feature>
<dbReference type="AlphaFoldDB" id="A0A2T0ZYP7"/>
<dbReference type="PANTHER" id="PTHR14969:SF13">
    <property type="entry name" value="AT30094P"/>
    <property type="match status" value="1"/>
</dbReference>
<dbReference type="CDD" id="cd03392">
    <property type="entry name" value="PAP2_like_2"/>
    <property type="match status" value="1"/>
</dbReference>
<dbReference type="PANTHER" id="PTHR14969">
    <property type="entry name" value="SPHINGOSINE-1-PHOSPHATE PHOSPHOHYDROLASE"/>
    <property type="match status" value="1"/>
</dbReference>
<evidence type="ECO:0000313" key="4">
    <source>
        <dbReference type="Proteomes" id="UP000237752"/>
    </source>
</evidence>
<feature type="transmembrane region" description="Helical" evidence="1">
    <location>
        <begin position="21"/>
        <end position="40"/>
    </location>
</feature>
<name>A0A2T0ZYP7_9ACTN</name>
<evidence type="ECO:0000256" key="1">
    <source>
        <dbReference type="SAM" id="Phobius"/>
    </source>
</evidence>
<dbReference type="SMART" id="SM00014">
    <property type="entry name" value="acidPPc"/>
    <property type="match status" value="1"/>
</dbReference>
<dbReference type="Gene3D" id="1.20.144.10">
    <property type="entry name" value="Phosphatidic acid phosphatase type 2/haloperoxidase"/>
    <property type="match status" value="1"/>
</dbReference>
<gene>
    <name evidence="3" type="ORF">CLV47_10922</name>
</gene>
<keyword evidence="4" id="KW-1185">Reference proteome</keyword>
<feature type="transmembrane region" description="Helical" evidence="1">
    <location>
        <begin position="144"/>
        <end position="164"/>
    </location>
</feature>
<reference evidence="3 4" key="1">
    <citation type="submission" date="2018-03" db="EMBL/GenBank/DDBJ databases">
        <title>Genomic Encyclopedia of Archaeal and Bacterial Type Strains, Phase II (KMG-II): from individual species to whole genera.</title>
        <authorList>
            <person name="Goeker M."/>
        </authorList>
    </citation>
    <scope>NUCLEOTIDE SEQUENCE [LARGE SCALE GENOMIC DNA]</scope>
    <source>
        <strain evidence="3 4">DSM 100065</strain>
    </source>
</reference>
<evidence type="ECO:0000259" key="2">
    <source>
        <dbReference type="SMART" id="SM00014"/>
    </source>
</evidence>
<dbReference type="InterPro" id="IPR036938">
    <property type="entry name" value="PAP2/HPO_sf"/>
</dbReference>
<sequence>MLGSFIVSYRRQVHPLPPRTLRLSGQFGFVVFVLMLVGYLTRFGPLLSADQAVLDALTPYAVPGSAWVHTQETISTIFGPTTFRGVALIVGVVCLARKRYRIVLFLAAGVGIGGLILAVTKLIVDRPRPNEAAVSAFSSSFPSGHALGVTVGVMSLLLLIWPIASTMWRAIATTAGTVVILAVGFSRLALAVHHLSDVLAGFGLGLAWVVLVYTLTAPRLDLGVRRAIDRQGAIVDSK</sequence>
<dbReference type="EMBL" id="PVUE01000009">
    <property type="protein sequence ID" value="PRZ41475.1"/>
    <property type="molecule type" value="Genomic_DNA"/>
</dbReference>
<dbReference type="SUPFAM" id="SSF48317">
    <property type="entry name" value="Acid phosphatase/Vanadium-dependent haloperoxidase"/>
    <property type="match status" value="1"/>
</dbReference>
<protein>
    <submittedName>
        <fullName evidence="3">Undecaprenyl-diphosphatase</fullName>
    </submittedName>
</protein>
<keyword evidence="1" id="KW-0812">Transmembrane</keyword>
<feature type="domain" description="Phosphatidic acid phosphatase type 2/haloperoxidase" evidence="2">
    <location>
        <begin position="103"/>
        <end position="213"/>
    </location>
</feature>
<keyword evidence="1" id="KW-0472">Membrane</keyword>
<feature type="transmembrane region" description="Helical" evidence="1">
    <location>
        <begin position="198"/>
        <end position="216"/>
    </location>
</feature>
<accession>A0A2T0ZYP7</accession>
<feature type="transmembrane region" description="Helical" evidence="1">
    <location>
        <begin position="171"/>
        <end position="192"/>
    </location>
</feature>
<evidence type="ECO:0000313" key="3">
    <source>
        <dbReference type="EMBL" id="PRZ41475.1"/>
    </source>
</evidence>
<proteinExistence type="predicted"/>
<feature type="transmembrane region" description="Helical" evidence="1">
    <location>
        <begin position="103"/>
        <end position="124"/>
    </location>
</feature>
<comment type="caution">
    <text evidence="3">The sequence shown here is derived from an EMBL/GenBank/DDBJ whole genome shotgun (WGS) entry which is preliminary data.</text>
</comment>
<dbReference type="Proteomes" id="UP000237752">
    <property type="component" value="Unassembled WGS sequence"/>
</dbReference>
<organism evidence="3 4">
    <name type="scientific">Antricoccus suffuscus</name>
    <dbReference type="NCBI Taxonomy" id="1629062"/>
    <lineage>
        <taxon>Bacteria</taxon>
        <taxon>Bacillati</taxon>
        <taxon>Actinomycetota</taxon>
        <taxon>Actinomycetes</taxon>
        <taxon>Geodermatophilales</taxon>
        <taxon>Antricoccaceae</taxon>
        <taxon>Antricoccus</taxon>
    </lineage>
</organism>